<evidence type="ECO:0000313" key="4">
    <source>
        <dbReference type="Proteomes" id="UP000503447"/>
    </source>
</evidence>
<dbReference type="KEGG" id="ftj:FTUN_4286"/>
<dbReference type="PANTHER" id="PTHR35400">
    <property type="entry name" value="SLR1083 PROTEIN"/>
    <property type="match status" value="1"/>
</dbReference>
<reference evidence="4" key="1">
    <citation type="submission" date="2020-05" db="EMBL/GenBank/DDBJ databases">
        <title>Frigoriglobus tundricola gen. nov., sp. nov., a psychrotolerant cellulolytic planctomycete of the family Gemmataceae with two divergent copies of 16S rRNA gene.</title>
        <authorList>
            <person name="Kulichevskaya I.S."/>
            <person name="Ivanova A.A."/>
            <person name="Naumoff D.G."/>
            <person name="Beletsky A.V."/>
            <person name="Rijpstra W.I.C."/>
            <person name="Sinninghe Damste J.S."/>
            <person name="Mardanov A.V."/>
            <person name="Ravin N.V."/>
            <person name="Dedysh S.N."/>
        </authorList>
    </citation>
    <scope>NUCLEOTIDE SEQUENCE [LARGE SCALE GENOMIC DNA]</scope>
    <source>
        <strain evidence="4">PL17</strain>
    </source>
</reference>
<feature type="region of interest" description="Disordered" evidence="1">
    <location>
        <begin position="1"/>
        <end position="28"/>
    </location>
</feature>
<dbReference type="InterPro" id="IPR008538">
    <property type="entry name" value="Uma2"/>
</dbReference>
<dbReference type="Gene3D" id="3.90.1570.10">
    <property type="entry name" value="tt1808, chain A"/>
    <property type="match status" value="1"/>
</dbReference>
<protein>
    <recommendedName>
        <fullName evidence="2">Putative restriction endonuclease domain-containing protein</fullName>
    </recommendedName>
</protein>
<dbReference type="RefSeq" id="WP_171472254.1">
    <property type="nucleotide sequence ID" value="NZ_CP053452.2"/>
</dbReference>
<organism evidence="3 4">
    <name type="scientific">Frigoriglobus tundricola</name>
    <dbReference type="NCBI Taxonomy" id="2774151"/>
    <lineage>
        <taxon>Bacteria</taxon>
        <taxon>Pseudomonadati</taxon>
        <taxon>Planctomycetota</taxon>
        <taxon>Planctomycetia</taxon>
        <taxon>Gemmatales</taxon>
        <taxon>Gemmataceae</taxon>
        <taxon>Frigoriglobus</taxon>
    </lineage>
</organism>
<dbReference type="Proteomes" id="UP000503447">
    <property type="component" value="Chromosome"/>
</dbReference>
<evidence type="ECO:0000259" key="2">
    <source>
        <dbReference type="Pfam" id="PF05685"/>
    </source>
</evidence>
<sequence>MGKTANHVKQQPKRNGKPEAIPPLRDGDRMDANEFLRRYAADPIVYSAELLQGVVHVTRWREFTDGKETIVPPISADGHATPDNHLQGIFFVYASHTPGVVSSGSVTTLLPSQATSLEPDALLRVLPTHGGASTIGADKFVHGAPELVAEISFTSGSRDFGKKFDSYQADGVPEYLVWRTAEKEIHWFALNRKKYVALKPHADGTLRSDVFPGLWLDVPALLASDTAKVLATLQQGIASPEHAAFVAKLQKAASKRKK</sequence>
<gene>
    <name evidence="3" type="ORF">FTUN_4286</name>
</gene>
<name>A0A6M5YRL5_9BACT</name>
<dbReference type="EMBL" id="CP053452">
    <property type="protein sequence ID" value="QJW96727.1"/>
    <property type="molecule type" value="Genomic_DNA"/>
</dbReference>
<accession>A0A6M5YRL5</accession>
<dbReference type="CDD" id="cd06260">
    <property type="entry name" value="DUF820-like"/>
    <property type="match status" value="1"/>
</dbReference>
<evidence type="ECO:0000256" key="1">
    <source>
        <dbReference type="SAM" id="MobiDB-lite"/>
    </source>
</evidence>
<proteinExistence type="predicted"/>
<dbReference type="PANTHER" id="PTHR35400:SF3">
    <property type="entry name" value="SLL1072 PROTEIN"/>
    <property type="match status" value="1"/>
</dbReference>
<feature type="domain" description="Putative restriction endonuclease" evidence="2">
    <location>
        <begin position="62"/>
        <end position="218"/>
    </location>
</feature>
<dbReference type="SUPFAM" id="SSF52980">
    <property type="entry name" value="Restriction endonuclease-like"/>
    <property type="match status" value="1"/>
</dbReference>
<dbReference type="InterPro" id="IPR012296">
    <property type="entry name" value="Nuclease_put_TT1808"/>
</dbReference>
<dbReference type="InterPro" id="IPR011335">
    <property type="entry name" value="Restrct_endonuc-II-like"/>
</dbReference>
<dbReference type="Pfam" id="PF05685">
    <property type="entry name" value="Uma2"/>
    <property type="match status" value="1"/>
</dbReference>
<evidence type="ECO:0000313" key="3">
    <source>
        <dbReference type="EMBL" id="QJW96727.1"/>
    </source>
</evidence>
<keyword evidence="4" id="KW-1185">Reference proteome</keyword>
<dbReference type="AlphaFoldDB" id="A0A6M5YRL5"/>